<reference evidence="2 3" key="1">
    <citation type="submission" date="2022-07" db="EMBL/GenBank/DDBJ databases">
        <title>Genome sequence of Terrisporobacter mayombei DSM6539.</title>
        <authorList>
            <person name="Boeer T."/>
            <person name="Bengelsdorf F.R."/>
            <person name="Daniel R."/>
            <person name="Poehlein A."/>
        </authorList>
    </citation>
    <scope>NUCLEOTIDE SEQUENCE [LARGE SCALE GENOMIC DNA]</scope>
    <source>
        <strain evidence="2 3">DSM 6539</strain>
    </source>
</reference>
<keyword evidence="3" id="KW-1185">Reference proteome</keyword>
<sequence>MNNLVIKGDYKNFLLCLSKNSGELVLENNKQSIDLSSENINKYEVIHTEYGKNIIDIIARIIIGIYLLGYLGVVAGFTANNTYELYRVVSVEFKDGKKSIIKMNKKHFRKLLSATY</sequence>
<evidence type="ECO:0000313" key="3">
    <source>
        <dbReference type="Proteomes" id="UP001235030"/>
    </source>
</evidence>
<dbReference type="EMBL" id="CP101637">
    <property type="protein sequence ID" value="WMT80242.1"/>
    <property type="molecule type" value="Genomic_DNA"/>
</dbReference>
<keyword evidence="1" id="KW-0472">Membrane</keyword>
<dbReference type="RefSeq" id="WP_228104496.1">
    <property type="nucleotide sequence ID" value="NZ_CP101637.1"/>
</dbReference>
<dbReference type="Proteomes" id="UP001235030">
    <property type="component" value="Chromosome"/>
</dbReference>
<keyword evidence="1" id="KW-0812">Transmembrane</keyword>
<accession>A0ABY9PX44</accession>
<gene>
    <name evidence="2" type="ORF">TEMA_05560</name>
</gene>
<proteinExistence type="predicted"/>
<feature type="transmembrane region" description="Helical" evidence="1">
    <location>
        <begin position="57"/>
        <end position="79"/>
    </location>
</feature>
<protein>
    <submittedName>
        <fullName evidence="2">Uncharacterized protein</fullName>
    </submittedName>
</protein>
<name>A0ABY9PX44_9FIRM</name>
<organism evidence="2 3">
    <name type="scientific">Terrisporobacter mayombei</name>
    <dbReference type="NCBI Taxonomy" id="1541"/>
    <lineage>
        <taxon>Bacteria</taxon>
        <taxon>Bacillati</taxon>
        <taxon>Bacillota</taxon>
        <taxon>Clostridia</taxon>
        <taxon>Peptostreptococcales</taxon>
        <taxon>Peptostreptococcaceae</taxon>
        <taxon>Terrisporobacter</taxon>
    </lineage>
</organism>
<evidence type="ECO:0000256" key="1">
    <source>
        <dbReference type="SAM" id="Phobius"/>
    </source>
</evidence>
<evidence type="ECO:0000313" key="2">
    <source>
        <dbReference type="EMBL" id="WMT80242.1"/>
    </source>
</evidence>
<keyword evidence="1" id="KW-1133">Transmembrane helix</keyword>